<dbReference type="InterPro" id="IPR023214">
    <property type="entry name" value="HAD_sf"/>
</dbReference>
<organism evidence="2 3">
    <name type="scientific">Apiospora saccharicola</name>
    <dbReference type="NCBI Taxonomy" id="335842"/>
    <lineage>
        <taxon>Eukaryota</taxon>
        <taxon>Fungi</taxon>
        <taxon>Dikarya</taxon>
        <taxon>Ascomycota</taxon>
        <taxon>Pezizomycotina</taxon>
        <taxon>Sordariomycetes</taxon>
        <taxon>Xylariomycetidae</taxon>
        <taxon>Amphisphaeriales</taxon>
        <taxon>Apiosporaceae</taxon>
        <taxon>Apiospora</taxon>
    </lineage>
</organism>
<dbReference type="InterPro" id="IPR006439">
    <property type="entry name" value="HAD-SF_hydro_IA"/>
</dbReference>
<dbReference type="Proteomes" id="UP001446871">
    <property type="component" value="Unassembled WGS sequence"/>
</dbReference>
<evidence type="ECO:0000256" key="1">
    <source>
        <dbReference type="ARBA" id="ARBA00022801"/>
    </source>
</evidence>
<dbReference type="SUPFAM" id="SSF56784">
    <property type="entry name" value="HAD-like"/>
    <property type="match status" value="1"/>
</dbReference>
<dbReference type="EMBL" id="JAQQWM010000005">
    <property type="protein sequence ID" value="KAK8063460.1"/>
    <property type="molecule type" value="Genomic_DNA"/>
</dbReference>
<gene>
    <name evidence="2" type="ORF">PG996_008112</name>
</gene>
<dbReference type="Gene3D" id="3.40.50.1000">
    <property type="entry name" value="HAD superfamily/HAD-like"/>
    <property type="match status" value="1"/>
</dbReference>
<dbReference type="InterPro" id="IPR036412">
    <property type="entry name" value="HAD-like_sf"/>
</dbReference>
<accession>A0ABR1UX35</accession>
<evidence type="ECO:0000313" key="3">
    <source>
        <dbReference type="Proteomes" id="UP001446871"/>
    </source>
</evidence>
<reference evidence="2 3" key="1">
    <citation type="submission" date="2023-01" db="EMBL/GenBank/DDBJ databases">
        <title>Analysis of 21 Apiospora genomes using comparative genomics revels a genus with tremendous synthesis potential of carbohydrate active enzymes and secondary metabolites.</title>
        <authorList>
            <person name="Sorensen T."/>
        </authorList>
    </citation>
    <scope>NUCLEOTIDE SEQUENCE [LARGE SCALE GENOMIC DNA]</scope>
    <source>
        <strain evidence="2 3">CBS 83171</strain>
    </source>
</reference>
<dbReference type="NCBIfam" id="TIGR01493">
    <property type="entry name" value="HAD-SF-IA-v2"/>
    <property type="match status" value="1"/>
</dbReference>
<evidence type="ECO:0000313" key="2">
    <source>
        <dbReference type="EMBL" id="KAK8063460.1"/>
    </source>
</evidence>
<dbReference type="PANTHER" id="PTHR43316:SF3">
    <property type="entry name" value="HALOACID DEHALOGENASE, TYPE II (AFU_ORTHOLOGUE AFUA_2G07750)-RELATED"/>
    <property type="match status" value="1"/>
</dbReference>
<keyword evidence="3" id="KW-1185">Reference proteome</keyword>
<proteinExistence type="predicted"/>
<sequence>MQKRPKAYLFDVFGTVVNWRYSLAKGLEASARKVVEEGTSSGVDAAVLERARGMTFSDWEWFAFQWYQRYIDSRAVSEKKGGGDDVKQPSGGKTAAGFVHQEELHRRNLVTLISEFQLEGLWTTPQQTGQLVHLWHELDAWPDSAEAIARFAKLGPAAALSDGSVALLTSLDTRNGLQFDEIWGSDTWMAYKPDPSVYLGAVKKLGLEPDEVALVAAHLGDLWGAKQCGLKTLYVERAFEERFTEDEVEEARRDGWVDMWVPYAPGKGLLGVVEGLEGMEA</sequence>
<dbReference type="Gene3D" id="1.10.150.240">
    <property type="entry name" value="Putative phosphatase, domain 2"/>
    <property type="match status" value="1"/>
</dbReference>
<name>A0ABR1UX35_9PEZI</name>
<protein>
    <submittedName>
        <fullName evidence="2">2-haloacid dehalogenase</fullName>
    </submittedName>
</protein>
<keyword evidence="1" id="KW-0378">Hydrolase</keyword>
<dbReference type="Pfam" id="PF00702">
    <property type="entry name" value="Hydrolase"/>
    <property type="match status" value="1"/>
</dbReference>
<dbReference type="PANTHER" id="PTHR43316">
    <property type="entry name" value="HYDROLASE, HALOACID DELAHOGENASE-RELATED"/>
    <property type="match status" value="1"/>
</dbReference>
<dbReference type="InterPro" id="IPR051540">
    <property type="entry name" value="S-2-haloacid_dehalogenase"/>
</dbReference>
<comment type="caution">
    <text evidence="2">The sequence shown here is derived from an EMBL/GenBank/DDBJ whole genome shotgun (WGS) entry which is preliminary data.</text>
</comment>
<dbReference type="InterPro" id="IPR023198">
    <property type="entry name" value="PGP-like_dom2"/>
</dbReference>